<protein>
    <submittedName>
        <fullName evidence="2">Uncharacterized protein</fullName>
    </submittedName>
</protein>
<reference evidence="2" key="1">
    <citation type="submission" date="2020-03" db="EMBL/GenBank/DDBJ databases">
        <title>Molecular networking-based the target discovery of potent antiproliferative macrolactams: 5/6/7/16 polycyclic ansamycins and glycosylated trienomycin from Streptomyces cacaoi subsp. asoensis.</title>
        <authorList>
            <person name="Liu L.-L."/>
        </authorList>
    </citation>
    <scope>NUCLEOTIDE SEQUENCE [LARGE SCALE GENOMIC DNA]</scope>
    <source>
        <strain evidence="2">H2S5</strain>
    </source>
</reference>
<organism evidence="2 3">
    <name type="scientific">Streptomyces asoensis</name>
    <dbReference type="NCBI Taxonomy" id="249586"/>
    <lineage>
        <taxon>Bacteria</taxon>
        <taxon>Bacillati</taxon>
        <taxon>Actinomycetota</taxon>
        <taxon>Actinomycetes</taxon>
        <taxon>Kitasatosporales</taxon>
        <taxon>Streptomycetaceae</taxon>
        <taxon>Streptomyces</taxon>
    </lineage>
</organism>
<dbReference type="EMBL" id="CP049838">
    <property type="protein sequence ID" value="QJT03189.1"/>
    <property type="molecule type" value="Genomic_DNA"/>
</dbReference>
<sequence>MADGGNGVPEPTQVSDLGLYGTVVLYSTAGGMCVCGPVMLGFTVFADAPLLLGGILSTLLCTPLGIGLWAHTSLERDNNRRLDTVGVTATAEVTDLTDWEDGDDAGVTVALRISGPGFRTFETTWKRSRHPALRVGLRLTAVVDPADNLFRVHL</sequence>
<keyword evidence="1" id="KW-0812">Transmembrane</keyword>
<evidence type="ECO:0000256" key="1">
    <source>
        <dbReference type="SAM" id="Phobius"/>
    </source>
</evidence>
<proteinExistence type="predicted"/>
<name>A0A6M4WSP5_9ACTN</name>
<accession>A0A6M4WSP5</accession>
<feature type="transmembrane region" description="Helical" evidence="1">
    <location>
        <begin position="51"/>
        <end position="71"/>
    </location>
</feature>
<evidence type="ECO:0000313" key="2">
    <source>
        <dbReference type="EMBL" id="QJT03189.1"/>
    </source>
</evidence>
<keyword evidence="1" id="KW-0472">Membrane</keyword>
<dbReference type="AlphaFoldDB" id="A0A6M4WSP5"/>
<feature type="transmembrane region" description="Helical" evidence="1">
    <location>
        <begin position="23"/>
        <end position="45"/>
    </location>
</feature>
<dbReference type="RefSeq" id="WP_171398660.1">
    <property type="nucleotide sequence ID" value="NZ_CP049838.1"/>
</dbReference>
<keyword evidence="1" id="KW-1133">Transmembrane helix</keyword>
<gene>
    <name evidence="2" type="ORF">G9272_25310</name>
</gene>
<dbReference type="Proteomes" id="UP000502665">
    <property type="component" value="Chromosome"/>
</dbReference>
<keyword evidence="3" id="KW-1185">Reference proteome</keyword>
<evidence type="ECO:0000313" key="3">
    <source>
        <dbReference type="Proteomes" id="UP000502665"/>
    </source>
</evidence>